<name>A0A1V5ZPL9_9BACT</name>
<protein>
    <submittedName>
        <fullName evidence="1">Uncharacterized protein</fullName>
    </submittedName>
</protein>
<evidence type="ECO:0000313" key="1">
    <source>
        <dbReference type="EMBL" id="OQB41824.1"/>
    </source>
</evidence>
<dbReference type="EMBL" id="MWDB01000010">
    <property type="protein sequence ID" value="OQB41824.1"/>
    <property type="molecule type" value="Genomic_DNA"/>
</dbReference>
<accession>A0A1V5ZPL9</accession>
<dbReference type="Proteomes" id="UP000485621">
    <property type="component" value="Unassembled WGS sequence"/>
</dbReference>
<dbReference type="AlphaFoldDB" id="A0A1V5ZPL9"/>
<reference evidence="1" key="1">
    <citation type="submission" date="2017-02" db="EMBL/GenBank/DDBJ databases">
        <title>Delving into the versatile metabolic prowess of the omnipresent phylum Bacteroidetes.</title>
        <authorList>
            <person name="Nobu M.K."/>
            <person name="Mei R."/>
            <person name="Narihiro T."/>
            <person name="Kuroda K."/>
            <person name="Liu W.-T."/>
        </authorList>
    </citation>
    <scope>NUCLEOTIDE SEQUENCE</scope>
    <source>
        <strain evidence="1">ADurb.Bin160</strain>
    </source>
</reference>
<organism evidence="1">
    <name type="scientific">candidate division CPR1 bacterium ADurb.Bin160</name>
    <dbReference type="NCBI Taxonomy" id="1852826"/>
    <lineage>
        <taxon>Bacteria</taxon>
        <taxon>candidate division CPR1</taxon>
    </lineage>
</organism>
<proteinExistence type="predicted"/>
<sequence length="39" mass="4779">MNFDLVQRLSDELTHQTIFDYDDVSFWSIKLSNNRLRNF</sequence>
<comment type="caution">
    <text evidence="1">The sequence shown here is derived from an EMBL/GenBank/DDBJ whole genome shotgun (WGS) entry which is preliminary data.</text>
</comment>
<gene>
    <name evidence="1" type="ORF">BWY04_00618</name>
</gene>